<accession>A0A803M6W8</accession>
<dbReference type="EnsemblPlants" id="AUR62024191-RA">
    <property type="protein sequence ID" value="AUR62024191-RA:cds"/>
    <property type="gene ID" value="AUR62024191"/>
</dbReference>
<reference evidence="1" key="1">
    <citation type="journal article" date="2017" name="Nature">
        <title>The genome of Chenopodium quinoa.</title>
        <authorList>
            <person name="Jarvis D.E."/>
            <person name="Ho Y.S."/>
            <person name="Lightfoot D.J."/>
            <person name="Schmoeckel S.M."/>
            <person name="Li B."/>
            <person name="Borm T.J.A."/>
            <person name="Ohyanagi H."/>
            <person name="Mineta K."/>
            <person name="Michell C.T."/>
            <person name="Saber N."/>
            <person name="Kharbatia N.M."/>
            <person name="Rupper R.R."/>
            <person name="Sharp A.R."/>
            <person name="Dally N."/>
            <person name="Boughton B.A."/>
            <person name="Woo Y.H."/>
            <person name="Gao G."/>
            <person name="Schijlen E.G.W.M."/>
            <person name="Guo X."/>
            <person name="Momin A.A."/>
            <person name="Negrao S."/>
            <person name="Al-Babili S."/>
            <person name="Gehring C."/>
            <person name="Roessner U."/>
            <person name="Jung C."/>
            <person name="Murphy K."/>
            <person name="Arold S.T."/>
            <person name="Gojobori T."/>
            <person name="van der Linden C.G."/>
            <person name="van Loo E.N."/>
            <person name="Jellen E.N."/>
            <person name="Maughan P.J."/>
            <person name="Tester M."/>
        </authorList>
    </citation>
    <scope>NUCLEOTIDE SEQUENCE [LARGE SCALE GENOMIC DNA]</scope>
    <source>
        <strain evidence="1">cv. PI 614886</strain>
    </source>
</reference>
<dbReference type="Gramene" id="AUR62024191-RA">
    <property type="protein sequence ID" value="AUR62024191-RA:cds"/>
    <property type="gene ID" value="AUR62024191"/>
</dbReference>
<evidence type="ECO:0000313" key="2">
    <source>
        <dbReference type="Proteomes" id="UP000596660"/>
    </source>
</evidence>
<dbReference type="PANTHER" id="PTHR46856">
    <property type="entry name" value="PX DOMAIN-CONTAINING PROTEIN EREL1-RELATED"/>
    <property type="match status" value="1"/>
</dbReference>
<dbReference type="GO" id="GO:0015031">
    <property type="term" value="P:protein transport"/>
    <property type="evidence" value="ECO:0007669"/>
    <property type="project" value="InterPro"/>
</dbReference>
<dbReference type="GO" id="GO:0003924">
    <property type="term" value="F:GTPase activity"/>
    <property type="evidence" value="ECO:0007669"/>
    <property type="project" value="InterPro"/>
</dbReference>
<sequence>MLIRICESTMTCEPNQANKFRPNQAKKPKNRVMIRWKTRTFKCLIIGNPGTATTEPAVQTFQFRTSRLPERKRIRLQCYEYPMTEGFNDKFFKERDCINMDCAIIMCDITDESSMKPVDDWIELFKRYGKEIPTIVCGNKADLIPIGVVKPIGYNSKSNNVVWTPCSVKSLKGLWVPFTYIARMLTTGIFKSKHSDGLEMPLDFDQNFIVPQGLGGRDTVWPHDPRSGWSYCVTIPSWVVLPKSRSSSSDPVMFGWGYAFGSLALGMSISALYQHSYLQE</sequence>
<keyword evidence="2" id="KW-1185">Reference proteome</keyword>
<reference evidence="1" key="2">
    <citation type="submission" date="2021-03" db="UniProtKB">
        <authorList>
            <consortium name="EnsemblPlants"/>
        </authorList>
    </citation>
    <scope>IDENTIFICATION</scope>
</reference>
<dbReference type="InterPro" id="IPR044588">
    <property type="entry name" value="EREX-like"/>
</dbReference>
<evidence type="ECO:0000313" key="1">
    <source>
        <dbReference type="EnsemblPlants" id="AUR62024191-RA:cds"/>
    </source>
</evidence>
<protein>
    <submittedName>
        <fullName evidence="1">Uncharacterized protein</fullName>
    </submittedName>
</protein>
<organism evidence="1 2">
    <name type="scientific">Chenopodium quinoa</name>
    <name type="common">Quinoa</name>
    <dbReference type="NCBI Taxonomy" id="63459"/>
    <lineage>
        <taxon>Eukaryota</taxon>
        <taxon>Viridiplantae</taxon>
        <taxon>Streptophyta</taxon>
        <taxon>Embryophyta</taxon>
        <taxon>Tracheophyta</taxon>
        <taxon>Spermatophyta</taxon>
        <taxon>Magnoliopsida</taxon>
        <taxon>eudicotyledons</taxon>
        <taxon>Gunneridae</taxon>
        <taxon>Pentapetalae</taxon>
        <taxon>Caryophyllales</taxon>
        <taxon>Chenopodiaceae</taxon>
        <taxon>Chenopodioideae</taxon>
        <taxon>Atripliceae</taxon>
        <taxon>Chenopodium</taxon>
    </lineage>
</organism>
<dbReference type="Pfam" id="PF00071">
    <property type="entry name" value="Ras"/>
    <property type="match status" value="1"/>
</dbReference>
<proteinExistence type="predicted"/>
<dbReference type="GO" id="GO:0005525">
    <property type="term" value="F:GTP binding"/>
    <property type="evidence" value="ECO:0007669"/>
    <property type="project" value="InterPro"/>
</dbReference>
<dbReference type="Gene3D" id="3.40.50.300">
    <property type="entry name" value="P-loop containing nucleotide triphosphate hydrolases"/>
    <property type="match status" value="1"/>
</dbReference>
<dbReference type="InterPro" id="IPR027417">
    <property type="entry name" value="P-loop_NTPase"/>
</dbReference>
<name>A0A803M6W8_CHEQI</name>
<dbReference type="PANTHER" id="PTHR46856:SF1">
    <property type="entry name" value="PX DOMAIN-CONTAINING PROTEIN EREL1-RELATED"/>
    <property type="match status" value="1"/>
</dbReference>
<dbReference type="AlphaFoldDB" id="A0A803M6W8"/>
<dbReference type="Proteomes" id="UP000596660">
    <property type="component" value="Unplaced"/>
</dbReference>
<dbReference type="SUPFAM" id="SSF52540">
    <property type="entry name" value="P-loop containing nucleoside triphosphate hydrolases"/>
    <property type="match status" value="1"/>
</dbReference>
<dbReference type="InterPro" id="IPR001806">
    <property type="entry name" value="Small_GTPase"/>
</dbReference>